<sequence>MPNSLHSVLQLVPATFNQAQELAIMQPLPSEKLPALDPFLLLHHIGPKVFPPDNGGLPFGPHPHRGFETVTLVLAGEVEHQDSRGNRGIVGAGGIQWMAAARGIIHAENTTPRFRRNGGTLELVQLWLNLPAARKMEQPRYHNVPANALPTKELDAGQGLLTVIAGPWEELRGPVHSLLPQLRLGLIRLAALGAYTPEVPAGHTILLYIIRGEVSVNGVSALAQTLVNLSPDGNTIQLRATAESLVLLASAPPLHEPVVQQGPYVMNTTSQIMEAMRDYQMGRMGVFIAE</sequence>
<evidence type="ECO:0000313" key="7">
    <source>
        <dbReference type="Proteomes" id="UP000198310"/>
    </source>
</evidence>
<evidence type="ECO:0000259" key="4">
    <source>
        <dbReference type="Pfam" id="PF02678"/>
    </source>
</evidence>
<organism evidence="6 7">
    <name type="scientific">Hymenobacter mucosus</name>
    <dbReference type="NCBI Taxonomy" id="1411120"/>
    <lineage>
        <taxon>Bacteria</taxon>
        <taxon>Pseudomonadati</taxon>
        <taxon>Bacteroidota</taxon>
        <taxon>Cytophagia</taxon>
        <taxon>Cytophagales</taxon>
        <taxon>Hymenobacteraceae</taxon>
        <taxon>Hymenobacter</taxon>
    </lineage>
</organism>
<dbReference type="GO" id="GO:0046872">
    <property type="term" value="F:metal ion binding"/>
    <property type="evidence" value="ECO:0007669"/>
    <property type="project" value="UniProtKB-KW"/>
</dbReference>
<evidence type="ECO:0000256" key="2">
    <source>
        <dbReference type="PIRSR" id="PIRSR006232-1"/>
    </source>
</evidence>
<dbReference type="InterPro" id="IPR011051">
    <property type="entry name" value="RmlC_Cupin_sf"/>
</dbReference>
<evidence type="ECO:0008006" key="8">
    <source>
        <dbReference type="Google" id="ProtNLM"/>
    </source>
</evidence>
<dbReference type="Pfam" id="PF05726">
    <property type="entry name" value="Pirin_C"/>
    <property type="match status" value="1"/>
</dbReference>
<dbReference type="CDD" id="cd02247">
    <property type="entry name" value="cupin_pirin_C"/>
    <property type="match status" value="1"/>
</dbReference>
<dbReference type="SUPFAM" id="SSF51182">
    <property type="entry name" value="RmlC-like cupins"/>
    <property type="match status" value="1"/>
</dbReference>
<feature type="binding site" evidence="2">
    <location>
        <position position="62"/>
    </location>
    <ligand>
        <name>Fe cation</name>
        <dbReference type="ChEBI" id="CHEBI:24875"/>
    </ligand>
</feature>
<comment type="similarity">
    <text evidence="1 3">Belongs to the pirin family.</text>
</comment>
<comment type="cofactor">
    <cofactor evidence="2">
        <name>Fe cation</name>
        <dbReference type="ChEBI" id="CHEBI:24875"/>
    </cofactor>
    <text evidence="2">Binds 1 Fe cation per subunit.</text>
</comment>
<evidence type="ECO:0000313" key="6">
    <source>
        <dbReference type="EMBL" id="SNR28678.1"/>
    </source>
</evidence>
<dbReference type="InterPro" id="IPR008778">
    <property type="entry name" value="Pirin_C_dom"/>
</dbReference>
<name>A0A238V363_9BACT</name>
<dbReference type="AlphaFoldDB" id="A0A238V363"/>
<dbReference type="InterPro" id="IPR014710">
    <property type="entry name" value="RmlC-like_jellyroll"/>
</dbReference>
<accession>A0A238V363</accession>
<dbReference type="RefSeq" id="WP_089331259.1">
    <property type="nucleotide sequence ID" value="NZ_FZNS01000001.1"/>
</dbReference>
<reference evidence="7" key="1">
    <citation type="submission" date="2017-06" db="EMBL/GenBank/DDBJ databases">
        <authorList>
            <person name="Varghese N."/>
            <person name="Submissions S."/>
        </authorList>
    </citation>
    <scope>NUCLEOTIDE SEQUENCE [LARGE SCALE GENOMIC DNA]</scope>
    <source>
        <strain evidence="7">DSM 28041</strain>
    </source>
</reference>
<keyword evidence="2" id="KW-0408">Iron</keyword>
<evidence type="ECO:0000259" key="5">
    <source>
        <dbReference type="Pfam" id="PF05726"/>
    </source>
</evidence>
<protein>
    <recommendedName>
        <fullName evidence="8">Pirin family protein</fullName>
    </recommendedName>
</protein>
<dbReference type="Proteomes" id="UP000198310">
    <property type="component" value="Unassembled WGS sequence"/>
</dbReference>
<dbReference type="InterPro" id="IPR053186">
    <property type="entry name" value="QDO-related"/>
</dbReference>
<keyword evidence="2" id="KW-0479">Metal-binding</keyword>
<dbReference type="PANTHER" id="PTHR43594:SF1">
    <property type="entry name" value="QUERCETIN 2,3-DIOXYGENASE PA2418-RELATED"/>
    <property type="match status" value="1"/>
</dbReference>
<evidence type="ECO:0000256" key="3">
    <source>
        <dbReference type="RuleBase" id="RU003457"/>
    </source>
</evidence>
<dbReference type="CDD" id="cd02909">
    <property type="entry name" value="cupin_pirin_N"/>
    <property type="match status" value="1"/>
</dbReference>
<feature type="binding site" evidence="2">
    <location>
        <position position="108"/>
    </location>
    <ligand>
        <name>Fe cation</name>
        <dbReference type="ChEBI" id="CHEBI:24875"/>
    </ligand>
</feature>
<dbReference type="InterPro" id="IPR003829">
    <property type="entry name" value="Pirin_N_dom"/>
</dbReference>
<dbReference type="Pfam" id="PF02678">
    <property type="entry name" value="Pirin"/>
    <property type="match status" value="1"/>
</dbReference>
<feature type="binding site" evidence="2">
    <location>
        <position position="64"/>
    </location>
    <ligand>
        <name>Fe cation</name>
        <dbReference type="ChEBI" id="CHEBI:24875"/>
    </ligand>
</feature>
<evidence type="ECO:0000256" key="1">
    <source>
        <dbReference type="ARBA" id="ARBA00008416"/>
    </source>
</evidence>
<dbReference type="PANTHER" id="PTHR43594">
    <property type="entry name" value="QUERCETIN 2,3-DIOXYGENASE"/>
    <property type="match status" value="1"/>
</dbReference>
<dbReference type="EMBL" id="FZNS01000001">
    <property type="protein sequence ID" value="SNR28678.1"/>
    <property type="molecule type" value="Genomic_DNA"/>
</dbReference>
<dbReference type="InterPro" id="IPR012093">
    <property type="entry name" value="Pirin"/>
</dbReference>
<gene>
    <name evidence="6" type="ORF">SAMN06269173_10133</name>
</gene>
<keyword evidence="7" id="KW-1185">Reference proteome</keyword>
<feature type="domain" description="Pirin N-terminal" evidence="4">
    <location>
        <begin position="28"/>
        <end position="128"/>
    </location>
</feature>
<feature type="domain" description="Pirin C-terminal" evidence="5">
    <location>
        <begin position="188"/>
        <end position="285"/>
    </location>
</feature>
<proteinExistence type="inferred from homology"/>
<feature type="binding site" evidence="2">
    <location>
        <position position="106"/>
    </location>
    <ligand>
        <name>Fe cation</name>
        <dbReference type="ChEBI" id="CHEBI:24875"/>
    </ligand>
</feature>
<dbReference type="Gene3D" id="2.60.120.10">
    <property type="entry name" value="Jelly Rolls"/>
    <property type="match status" value="2"/>
</dbReference>
<dbReference type="PIRSF" id="PIRSF006232">
    <property type="entry name" value="Pirin"/>
    <property type="match status" value="1"/>
</dbReference>